<keyword evidence="3" id="KW-1185">Reference proteome</keyword>
<sequence>MSKPYPFREGMNVAWDLVAWRSDHERVEIAVLDREDVTQVRGYFDRGDDVWMYNVYPVPNALLPRIAELIPGSQLDPTFEHSIEARQDLPGGESWFPAPGELPPGHVPPP</sequence>
<protein>
    <submittedName>
        <fullName evidence="2">Uncharacterized protein</fullName>
    </submittedName>
</protein>
<comment type="caution">
    <text evidence="2">The sequence shown here is derived from an EMBL/GenBank/DDBJ whole genome shotgun (WGS) entry which is preliminary data.</text>
</comment>
<reference evidence="2" key="1">
    <citation type="submission" date="2024-05" db="EMBL/GenBank/DDBJ databases">
        <title>Whole genome shotgun sequence of Streptomyces violascens NBRC 12920.</title>
        <authorList>
            <person name="Komaki H."/>
            <person name="Tamura T."/>
        </authorList>
    </citation>
    <scope>NUCLEOTIDE SEQUENCE</scope>
    <source>
        <strain evidence="2">NBRC 12920</strain>
    </source>
</reference>
<accession>A0ABQ3QTP6</accession>
<evidence type="ECO:0000256" key="1">
    <source>
        <dbReference type="SAM" id="MobiDB-lite"/>
    </source>
</evidence>
<dbReference type="RefSeq" id="WP_226599383.1">
    <property type="nucleotide sequence ID" value="NZ_BNDY01000017.1"/>
</dbReference>
<dbReference type="EMBL" id="BNDY01000017">
    <property type="protein sequence ID" value="GHI40653.1"/>
    <property type="molecule type" value="Genomic_DNA"/>
</dbReference>
<dbReference type="Proteomes" id="UP001050808">
    <property type="component" value="Unassembled WGS sequence"/>
</dbReference>
<evidence type="ECO:0000313" key="2">
    <source>
        <dbReference type="EMBL" id="GHI40653.1"/>
    </source>
</evidence>
<feature type="region of interest" description="Disordered" evidence="1">
    <location>
        <begin position="89"/>
        <end position="110"/>
    </location>
</feature>
<gene>
    <name evidence="2" type="ORF">Sviol_50610</name>
</gene>
<feature type="compositionally biased region" description="Pro residues" evidence="1">
    <location>
        <begin position="100"/>
        <end position="110"/>
    </location>
</feature>
<organism evidence="2 3">
    <name type="scientific">Streptomyces violascens</name>
    <dbReference type="NCBI Taxonomy" id="67381"/>
    <lineage>
        <taxon>Bacteria</taxon>
        <taxon>Bacillati</taxon>
        <taxon>Actinomycetota</taxon>
        <taxon>Actinomycetes</taxon>
        <taxon>Kitasatosporales</taxon>
        <taxon>Streptomycetaceae</taxon>
        <taxon>Streptomyces</taxon>
    </lineage>
</organism>
<proteinExistence type="predicted"/>
<name>A0ABQ3QTP6_9ACTN</name>
<evidence type="ECO:0000313" key="3">
    <source>
        <dbReference type="Proteomes" id="UP001050808"/>
    </source>
</evidence>